<protein>
    <recommendedName>
        <fullName evidence="4">Transposase</fullName>
    </recommendedName>
</protein>
<evidence type="ECO:0000313" key="3">
    <source>
        <dbReference type="Proteomes" id="UP001205965"/>
    </source>
</evidence>
<organism evidence="2 3">
    <name type="scientific">Corynebacterium lemuris</name>
    <dbReference type="NCBI Taxonomy" id="1859292"/>
    <lineage>
        <taxon>Bacteria</taxon>
        <taxon>Bacillati</taxon>
        <taxon>Actinomycetota</taxon>
        <taxon>Actinomycetes</taxon>
        <taxon>Mycobacteriales</taxon>
        <taxon>Corynebacteriaceae</taxon>
        <taxon>Corynebacterium</taxon>
    </lineage>
</organism>
<proteinExistence type="predicted"/>
<dbReference type="RefSeq" id="WP_259427881.1">
    <property type="nucleotide sequence ID" value="NZ_JANWTC010000006.1"/>
</dbReference>
<reference evidence="2 3" key="1">
    <citation type="submission" date="2022-08" db="EMBL/GenBank/DDBJ databases">
        <title>YIM 101645 draft genome.</title>
        <authorList>
            <person name="Chen X."/>
        </authorList>
    </citation>
    <scope>NUCLEOTIDE SEQUENCE [LARGE SCALE GENOMIC DNA]</scope>
    <source>
        <strain evidence="2 3">YIM 101645</strain>
    </source>
</reference>
<keyword evidence="3" id="KW-1185">Reference proteome</keyword>
<evidence type="ECO:0000256" key="1">
    <source>
        <dbReference type="SAM" id="MobiDB-lite"/>
    </source>
</evidence>
<dbReference type="EMBL" id="JANWTC010000006">
    <property type="protein sequence ID" value="MCS5479811.1"/>
    <property type="molecule type" value="Genomic_DNA"/>
</dbReference>
<accession>A0ABT2FX43</accession>
<evidence type="ECO:0008006" key="4">
    <source>
        <dbReference type="Google" id="ProtNLM"/>
    </source>
</evidence>
<name>A0ABT2FX43_9CORY</name>
<gene>
    <name evidence="2" type="ORF">NYP18_09075</name>
</gene>
<feature type="region of interest" description="Disordered" evidence="1">
    <location>
        <begin position="46"/>
        <end position="96"/>
    </location>
</feature>
<feature type="compositionally biased region" description="Basic residues" evidence="1">
    <location>
        <begin position="79"/>
        <end position="96"/>
    </location>
</feature>
<evidence type="ECO:0000313" key="2">
    <source>
        <dbReference type="EMBL" id="MCS5479811.1"/>
    </source>
</evidence>
<dbReference type="Proteomes" id="UP001205965">
    <property type="component" value="Unassembled WGS sequence"/>
</dbReference>
<comment type="caution">
    <text evidence="2">The sequence shown here is derived from an EMBL/GenBank/DDBJ whole genome shotgun (WGS) entry which is preliminary data.</text>
</comment>
<sequence length="96" mass="11373">MTDRNHPIFTDKQLTTLQEALQEFGRVVREWADTYREAITAFHDQLHDTRQRAGNRQRSMKYQPPPRTLTHNINPTGHPVHRVARSYFPRRHTGGR</sequence>